<feature type="coiled-coil region" evidence="6">
    <location>
        <begin position="213"/>
        <end position="268"/>
    </location>
</feature>
<protein>
    <recommendedName>
        <fullName evidence="7">GRIP domain-containing protein</fullName>
    </recommendedName>
</protein>
<keyword evidence="3" id="KW-0963">Cytoplasm</keyword>
<dbReference type="AlphaFoldDB" id="A0AAD9NGQ3"/>
<dbReference type="InterPro" id="IPR051952">
    <property type="entry name" value="Golgi-autophagy_related"/>
</dbReference>
<feature type="coiled-coil region" evidence="6">
    <location>
        <begin position="528"/>
        <end position="587"/>
    </location>
</feature>
<evidence type="ECO:0000256" key="2">
    <source>
        <dbReference type="ARBA" id="ARBA00004496"/>
    </source>
</evidence>
<accession>A0AAD9NGQ3</accession>
<dbReference type="PANTHER" id="PTHR23157:SF25">
    <property type="entry name" value="GRIP AND COILED-COIL DOMAIN-CONTAINING PROTEIN 1"/>
    <property type="match status" value="1"/>
</dbReference>
<keyword evidence="4 6" id="KW-0175">Coiled coil</keyword>
<evidence type="ECO:0000256" key="5">
    <source>
        <dbReference type="ARBA" id="ARBA00023136"/>
    </source>
</evidence>
<dbReference type="EMBL" id="JAODUP010000008">
    <property type="protein sequence ID" value="KAK2169657.1"/>
    <property type="molecule type" value="Genomic_DNA"/>
</dbReference>
<dbReference type="InterPro" id="IPR000237">
    <property type="entry name" value="GRIP_dom"/>
</dbReference>
<dbReference type="PROSITE" id="PS50913">
    <property type="entry name" value="GRIP"/>
    <property type="match status" value="1"/>
</dbReference>
<evidence type="ECO:0000256" key="4">
    <source>
        <dbReference type="ARBA" id="ARBA00023054"/>
    </source>
</evidence>
<comment type="caution">
    <text evidence="8">The sequence shown here is derived from an EMBL/GenBank/DDBJ whole genome shotgun (WGS) entry which is preliminary data.</text>
</comment>
<dbReference type="SMART" id="SM00755">
    <property type="entry name" value="Grip"/>
    <property type="match status" value="1"/>
</dbReference>
<dbReference type="GO" id="GO:0005794">
    <property type="term" value="C:Golgi apparatus"/>
    <property type="evidence" value="ECO:0007669"/>
    <property type="project" value="TreeGrafter"/>
</dbReference>
<dbReference type="Pfam" id="PF01465">
    <property type="entry name" value="GRIP"/>
    <property type="match status" value="1"/>
</dbReference>
<evidence type="ECO:0000256" key="3">
    <source>
        <dbReference type="ARBA" id="ARBA00022490"/>
    </source>
</evidence>
<gene>
    <name evidence="8" type="ORF">LSH36_8g11001</name>
</gene>
<dbReference type="PANTHER" id="PTHR23157">
    <property type="entry name" value="GRIP AND COILED-COIL DOMAIN-CONTAINING PROTEIN 1"/>
    <property type="match status" value="1"/>
</dbReference>
<dbReference type="Proteomes" id="UP001208570">
    <property type="component" value="Unassembled WGS sequence"/>
</dbReference>
<organism evidence="8 9">
    <name type="scientific">Paralvinella palmiformis</name>
    <dbReference type="NCBI Taxonomy" id="53620"/>
    <lineage>
        <taxon>Eukaryota</taxon>
        <taxon>Metazoa</taxon>
        <taxon>Spiralia</taxon>
        <taxon>Lophotrochozoa</taxon>
        <taxon>Annelida</taxon>
        <taxon>Polychaeta</taxon>
        <taxon>Sedentaria</taxon>
        <taxon>Canalipalpata</taxon>
        <taxon>Terebellida</taxon>
        <taxon>Terebelliformia</taxon>
        <taxon>Alvinellidae</taxon>
        <taxon>Paralvinella</taxon>
    </lineage>
</organism>
<reference evidence="8" key="1">
    <citation type="journal article" date="2023" name="Mol. Biol. Evol.">
        <title>Third-Generation Sequencing Reveals the Adaptive Role of the Epigenome in Three Deep-Sea Polychaetes.</title>
        <authorList>
            <person name="Perez M."/>
            <person name="Aroh O."/>
            <person name="Sun Y."/>
            <person name="Lan Y."/>
            <person name="Juniper S.K."/>
            <person name="Young C.R."/>
            <person name="Angers B."/>
            <person name="Qian P.Y."/>
        </authorList>
    </citation>
    <scope>NUCLEOTIDE SEQUENCE</scope>
    <source>
        <strain evidence="8">P08H-3</strain>
    </source>
</reference>
<evidence type="ECO:0000259" key="7">
    <source>
        <dbReference type="PROSITE" id="PS50913"/>
    </source>
</evidence>
<keyword evidence="5" id="KW-0472">Membrane</keyword>
<evidence type="ECO:0000313" key="9">
    <source>
        <dbReference type="Proteomes" id="UP001208570"/>
    </source>
</evidence>
<proteinExistence type="predicted"/>
<sequence>MPVDEVVTQHDSDLKHLREQLATLTSSLATLTQEKSKLEASFLTDKKIIRKELDEKCKELEEERTRHDKIVDQLTNDLQQWKNKLRSQQHEREREHNDHALMLRELQKLLSDERTVKEALEHQVDELKEEIEARSQNSSVNVEHYEKQIEELNEEMKKVKKDLRTHEENAVRPSPEYLELQKQLLDIQTQHQFLLQKEMNYHTETETILDKRTQDSEQRVSSLEAKISELSEMIGNYERLRTQDQNTMAKLKERITQLNLENSVLADTTNKLGDADKELALDNGNEVQAILDRILKLKVLLKAANEHSDKPVNIEELLHHGLAVTDLSSPHQKCREDYEQLKEEFERYKLRAQSVLKNKSSKESSPCVEIEALQCQIAELKDRLYQLRSDYEEQSKLLRTKEDTYRLRITTLQERHTQQLADQEAEFKQRMSELDAEIRRHRERTVNLLAEKDRELENLRLRLPEHLESQYYSTYRQLSQTSDPGEIGASSEGEAAVGELLSRSLHGMPSESTILHFAQEQARREVEIQTLRKQKHGVELALRELQQSAVLKEQLFIEQIDLLKEEIRKYERNISRESANLEYLKNVVYHFMVCTDQVAKQSTLNAISTILQFSPQEKDRVQKELQKSWWYYVNSQKKTRI</sequence>
<feature type="domain" description="GRIP" evidence="7">
    <location>
        <begin position="574"/>
        <end position="624"/>
    </location>
</feature>
<keyword evidence="9" id="KW-1185">Reference proteome</keyword>
<evidence type="ECO:0000313" key="8">
    <source>
        <dbReference type="EMBL" id="KAK2169657.1"/>
    </source>
</evidence>
<feature type="coiled-coil region" evidence="6">
    <location>
        <begin position="14"/>
        <end position="169"/>
    </location>
</feature>
<feature type="coiled-coil region" evidence="6">
    <location>
        <begin position="331"/>
        <end position="469"/>
    </location>
</feature>
<evidence type="ECO:0000256" key="1">
    <source>
        <dbReference type="ARBA" id="ARBA00004184"/>
    </source>
</evidence>
<name>A0AAD9NGQ3_9ANNE</name>
<comment type="subcellular location">
    <subcellularLocation>
        <location evidence="2">Cytoplasm</location>
    </subcellularLocation>
    <subcellularLocation>
        <location evidence="1">Endomembrane system</location>
        <topology evidence="1">Peripheral membrane protein</topology>
    </subcellularLocation>
</comment>
<evidence type="ECO:0000256" key="6">
    <source>
        <dbReference type="SAM" id="Coils"/>
    </source>
</evidence>
<dbReference type="Gene3D" id="1.10.220.60">
    <property type="entry name" value="GRIP domain"/>
    <property type="match status" value="1"/>
</dbReference>